<dbReference type="RefSeq" id="WP_244551610.1">
    <property type="nucleotide sequence ID" value="NZ_FTMD01000002.1"/>
</dbReference>
<dbReference type="EMBL" id="FTMD01000002">
    <property type="protein sequence ID" value="SIQ12802.1"/>
    <property type="molecule type" value="Genomic_DNA"/>
</dbReference>
<evidence type="ECO:0000256" key="1">
    <source>
        <dbReference type="SAM" id="SignalP"/>
    </source>
</evidence>
<reference evidence="3" key="1">
    <citation type="submission" date="2017-01" db="EMBL/GenBank/DDBJ databases">
        <authorList>
            <person name="Varghese N."/>
            <person name="Submissions S."/>
        </authorList>
    </citation>
    <scope>NUCLEOTIDE SEQUENCE [LARGE SCALE GENOMIC DNA]</scope>
    <source>
        <strain evidence="3">ATCC 51758</strain>
    </source>
</reference>
<feature type="signal peptide" evidence="1">
    <location>
        <begin position="1"/>
        <end position="27"/>
    </location>
</feature>
<dbReference type="AlphaFoldDB" id="A0A1N6Q8F2"/>
<dbReference type="Proteomes" id="UP000186819">
    <property type="component" value="Unassembled WGS sequence"/>
</dbReference>
<protein>
    <recommendedName>
        <fullName evidence="4">DUF4426 domain-containing protein</fullName>
    </recommendedName>
</protein>
<accession>A0A1N6Q8F2</accession>
<proteinExistence type="predicted"/>
<evidence type="ECO:0000313" key="3">
    <source>
        <dbReference type="Proteomes" id="UP000186819"/>
    </source>
</evidence>
<dbReference type="STRING" id="34027.SAMN05421829_102390"/>
<keyword evidence="1" id="KW-0732">Signal</keyword>
<keyword evidence="3" id="KW-1185">Reference proteome</keyword>
<feature type="chain" id="PRO_5012275122" description="DUF4426 domain-containing protein" evidence="1">
    <location>
        <begin position="28"/>
        <end position="156"/>
    </location>
</feature>
<organism evidence="2 3">
    <name type="scientific">Aromatoleum tolulyticum</name>
    <dbReference type="NCBI Taxonomy" id="34027"/>
    <lineage>
        <taxon>Bacteria</taxon>
        <taxon>Pseudomonadati</taxon>
        <taxon>Pseudomonadota</taxon>
        <taxon>Betaproteobacteria</taxon>
        <taxon>Rhodocyclales</taxon>
        <taxon>Rhodocyclaceae</taxon>
        <taxon>Aromatoleum</taxon>
    </lineage>
</organism>
<evidence type="ECO:0008006" key="4">
    <source>
        <dbReference type="Google" id="ProtNLM"/>
    </source>
</evidence>
<name>A0A1N6Q8F2_9RHOO</name>
<evidence type="ECO:0000313" key="2">
    <source>
        <dbReference type="EMBL" id="SIQ12802.1"/>
    </source>
</evidence>
<sequence length="156" mass="16618">MKRTHTRSLRQFLGALLLSGAMASVFAAGAGQRMTVSGVDIYYGLMPAQIAAKHPLSHEERSMHGGVKGAKDAYHLVVALFDANGTRISSAEVHANVAELGMAGSSRKLEAMQIDGTVSYGAYFVLSAEGPYRITVQAQLPGAARPIEAVFDNVRR</sequence>
<gene>
    <name evidence="2" type="ORF">SAMN05421829_102390</name>
</gene>